<feature type="transmembrane region" description="Helical" evidence="7">
    <location>
        <begin position="424"/>
        <end position="444"/>
    </location>
</feature>
<accession>A0ABZ1E5E5</accession>
<evidence type="ECO:0000256" key="4">
    <source>
        <dbReference type="ARBA" id="ARBA00022692"/>
    </source>
</evidence>
<name>A0ABZ1E5E5_9RHOB</name>
<keyword evidence="8" id="KW-0614">Plasmid</keyword>
<feature type="transmembrane region" description="Helical" evidence="7">
    <location>
        <begin position="205"/>
        <end position="238"/>
    </location>
</feature>
<evidence type="ECO:0000256" key="1">
    <source>
        <dbReference type="ARBA" id="ARBA00004651"/>
    </source>
</evidence>
<keyword evidence="4 7" id="KW-0812">Transmembrane</keyword>
<dbReference type="RefSeq" id="WP_330646971.1">
    <property type="nucleotide sequence ID" value="NZ_CP135444.1"/>
</dbReference>
<feature type="transmembrane region" description="Helical" evidence="7">
    <location>
        <begin position="371"/>
        <end position="389"/>
    </location>
</feature>
<feature type="transmembrane region" description="Helical" evidence="7">
    <location>
        <begin position="277"/>
        <end position="298"/>
    </location>
</feature>
<dbReference type="Proteomes" id="UP001623290">
    <property type="component" value="Plasmid unnamed1"/>
</dbReference>
<feature type="transmembrane region" description="Helical" evidence="7">
    <location>
        <begin position="20"/>
        <end position="44"/>
    </location>
</feature>
<feature type="transmembrane region" description="Helical" evidence="7">
    <location>
        <begin position="244"/>
        <end position="265"/>
    </location>
</feature>
<feature type="transmembrane region" description="Helical" evidence="7">
    <location>
        <begin position="346"/>
        <end position="365"/>
    </location>
</feature>
<evidence type="ECO:0000256" key="7">
    <source>
        <dbReference type="SAM" id="Phobius"/>
    </source>
</evidence>
<feature type="transmembrane region" description="Helical" evidence="7">
    <location>
        <begin position="163"/>
        <end position="184"/>
    </location>
</feature>
<protein>
    <submittedName>
        <fullName evidence="8">Oligosaccharide flippase family protein</fullName>
    </submittedName>
</protein>
<feature type="transmembrane region" description="Helical" evidence="7">
    <location>
        <begin position="73"/>
        <end position="99"/>
    </location>
</feature>
<proteinExistence type="inferred from homology"/>
<comment type="subcellular location">
    <subcellularLocation>
        <location evidence="1">Cell membrane</location>
        <topology evidence="1">Multi-pass membrane protein</topology>
    </subcellularLocation>
</comment>
<keyword evidence="3" id="KW-1003">Cell membrane</keyword>
<geneLocation type="plasmid" evidence="8 9">
    <name>unnamed1</name>
</geneLocation>
<feature type="transmembrane region" description="Helical" evidence="7">
    <location>
        <begin position="137"/>
        <end position="157"/>
    </location>
</feature>
<evidence type="ECO:0000256" key="3">
    <source>
        <dbReference type="ARBA" id="ARBA00022475"/>
    </source>
</evidence>
<dbReference type="Pfam" id="PF13440">
    <property type="entry name" value="Polysacc_synt_3"/>
    <property type="match status" value="1"/>
</dbReference>
<evidence type="ECO:0000256" key="2">
    <source>
        <dbReference type="ARBA" id="ARBA00007430"/>
    </source>
</evidence>
<comment type="similarity">
    <text evidence="2">Belongs to the polysaccharide synthase family.</text>
</comment>
<keyword evidence="9" id="KW-1185">Reference proteome</keyword>
<evidence type="ECO:0000313" key="8">
    <source>
        <dbReference type="EMBL" id="WRY35219.1"/>
    </source>
</evidence>
<dbReference type="InterPro" id="IPR050833">
    <property type="entry name" value="Poly_Biosynth_Transport"/>
</dbReference>
<dbReference type="PANTHER" id="PTHR30250:SF10">
    <property type="entry name" value="LIPOPOLYSACCHARIDE BIOSYNTHESIS PROTEIN WZXC"/>
    <property type="match status" value="1"/>
</dbReference>
<gene>
    <name evidence="8" type="ORF">RPE78_15375</name>
</gene>
<evidence type="ECO:0000313" key="9">
    <source>
        <dbReference type="Proteomes" id="UP001623290"/>
    </source>
</evidence>
<keyword evidence="5 7" id="KW-1133">Transmembrane helix</keyword>
<sequence>MSKALWSVVLQLSRLGGNVIFFLAMARLLPVADLGAFATALAVFRWSQVLHKGGIADAVVLTAPADAARLAALFWLAQALTVGIAVLALGLIGLAYLGVGALQDMQAQIATLLLVPLFQGASAVQEAQLRQALRLRALALRTAAVQLLSGAGGFALYAMGGGVWSLVGFAVINAVASALLSWRMARWWPSDGPRLAQMRALAPEVMAIAGRGLVAGAALPLIQFLLGLVYGGAIAGGFQIAQRIFQLVDALTLAPLRFLVLPVMMRAKDRSGGLVVRVLRLAALVSAPAYMAVAVWALPVLNALLGASAAGLAAPMVQALAALGPVATTVLGVDQALVVRKGAGRAFLRAGLGLGLSAGCVVLMVPVSAQAMILGHVLASYLALGLLLPRMLRLIGLEVRALLWAVGLPYLLCAGLAACLALPFGAVAFGGGCGGVALCWWRMVRQVGRA</sequence>
<dbReference type="PANTHER" id="PTHR30250">
    <property type="entry name" value="PST FAMILY PREDICTED COLANIC ACID TRANSPORTER"/>
    <property type="match status" value="1"/>
</dbReference>
<organism evidence="8 9">
    <name type="scientific">Thioclava litoralis</name>
    <dbReference type="NCBI Taxonomy" id="3076557"/>
    <lineage>
        <taxon>Bacteria</taxon>
        <taxon>Pseudomonadati</taxon>
        <taxon>Pseudomonadota</taxon>
        <taxon>Alphaproteobacteria</taxon>
        <taxon>Rhodobacterales</taxon>
        <taxon>Paracoccaceae</taxon>
        <taxon>Thioclava</taxon>
    </lineage>
</organism>
<reference evidence="8 9" key="1">
    <citation type="submission" date="2023-09" db="EMBL/GenBank/DDBJ databases">
        <title>Thioclava shenzhenensis sp. nov., a multidrug resistant bacteria-antagonizing species isolated from coastal seawater.</title>
        <authorList>
            <person name="Long M."/>
        </authorList>
    </citation>
    <scope>NUCLEOTIDE SEQUENCE [LARGE SCALE GENOMIC DNA]</scope>
    <source>
        <strain evidence="8 9">FTW29</strain>
        <plasmid evidence="8 9">unnamed1</plasmid>
    </source>
</reference>
<feature type="transmembrane region" description="Helical" evidence="7">
    <location>
        <begin position="401"/>
        <end position="418"/>
    </location>
</feature>
<feature type="transmembrane region" description="Helical" evidence="7">
    <location>
        <begin position="310"/>
        <end position="334"/>
    </location>
</feature>
<dbReference type="EMBL" id="CP135444">
    <property type="protein sequence ID" value="WRY35219.1"/>
    <property type="molecule type" value="Genomic_DNA"/>
</dbReference>
<evidence type="ECO:0000256" key="6">
    <source>
        <dbReference type="ARBA" id="ARBA00023136"/>
    </source>
</evidence>
<keyword evidence="6 7" id="KW-0472">Membrane</keyword>
<evidence type="ECO:0000256" key="5">
    <source>
        <dbReference type="ARBA" id="ARBA00022989"/>
    </source>
</evidence>